<gene>
    <name evidence="1" type="ORF">GTA08_BOTSDO05428</name>
</gene>
<sequence length="162" mass="18360">MDTAEKLKSCQHQPAITTIETAELPDMEHFTAAGRSKPSFDPSISNTDFGLFTGSGVPNLLPFRFTDNSIINVPIPAEELEDETENPIPATERRSSWIEKVGKKLGRKEKQKIVNLKMTRGEYLKYWAKDGDGNYIGTEPQEMGKRMWREKLRAEREASLNS</sequence>
<dbReference type="AlphaFoldDB" id="A0A8H4N2B2"/>
<dbReference type="EMBL" id="WWBZ02000033">
    <property type="protein sequence ID" value="KAF4306385.1"/>
    <property type="molecule type" value="Genomic_DNA"/>
</dbReference>
<evidence type="ECO:0000313" key="2">
    <source>
        <dbReference type="Proteomes" id="UP000572817"/>
    </source>
</evidence>
<keyword evidence="2" id="KW-1185">Reference proteome</keyword>
<accession>A0A8H4N2B2</accession>
<organism evidence="1 2">
    <name type="scientific">Botryosphaeria dothidea</name>
    <dbReference type="NCBI Taxonomy" id="55169"/>
    <lineage>
        <taxon>Eukaryota</taxon>
        <taxon>Fungi</taxon>
        <taxon>Dikarya</taxon>
        <taxon>Ascomycota</taxon>
        <taxon>Pezizomycotina</taxon>
        <taxon>Dothideomycetes</taxon>
        <taxon>Dothideomycetes incertae sedis</taxon>
        <taxon>Botryosphaeriales</taxon>
        <taxon>Botryosphaeriaceae</taxon>
        <taxon>Botryosphaeria</taxon>
    </lineage>
</organism>
<name>A0A8H4N2B2_9PEZI</name>
<reference evidence="1" key="1">
    <citation type="submission" date="2020-04" db="EMBL/GenBank/DDBJ databases">
        <title>Genome Assembly and Annotation of Botryosphaeria dothidea sdau 11-99, a Latent Pathogen of Apple Fruit Ring Rot in China.</title>
        <authorList>
            <person name="Yu C."/>
            <person name="Diao Y."/>
            <person name="Lu Q."/>
            <person name="Zhao J."/>
            <person name="Cui S."/>
            <person name="Peng C."/>
            <person name="He B."/>
            <person name="Liu H."/>
        </authorList>
    </citation>
    <scope>NUCLEOTIDE SEQUENCE [LARGE SCALE GENOMIC DNA]</scope>
    <source>
        <strain evidence="1">Sdau11-99</strain>
    </source>
</reference>
<dbReference type="Proteomes" id="UP000572817">
    <property type="component" value="Unassembled WGS sequence"/>
</dbReference>
<proteinExistence type="predicted"/>
<evidence type="ECO:0000313" key="1">
    <source>
        <dbReference type="EMBL" id="KAF4306385.1"/>
    </source>
</evidence>
<comment type="caution">
    <text evidence="1">The sequence shown here is derived from an EMBL/GenBank/DDBJ whole genome shotgun (WGS) entry which is preliminary data.</text>
</comment>
<dbReference type="OrthoDB" id="4158258at2759"/>
<protein>
    <submittedName>
        <fullName evidence="1">Uncharacterized protein</fullName>
    </submittedName>
</protein>